<comment type="caution">
    <text evidence="2">The sequence shown here is derived from an EMBL/GenBank/DDBJ whole genome shotgun (WGS) entry which is preliminary data.</text>
</comment>
<accession>A0ABX9U4P9</accession>
<sequence>MKKIVFPLLLSILPPTACNSSSETENQTQNSMARTDAKLTSESKEIINEYNQIIIQSQYEPDSQNINQKLKNILPKIAQIHSEKERNNLALNINMRLGNYVEAYAITNKILAKNETTNMKNFQCLLIEVLEKPKNEVENCYLHSVNLYKKQLDNMTKDDPYYDQTEWAYYASLLHANKPEYKSKLRQLVDSKSTEDKQTYETMYEIETTPDGRKSILDKYKS</sequence>
<evidence type="ECO:0000313" key="2">
    <source>
        <dbReference type="EMBL" id="RLL43195.1"/>
    </source>
</evidence>
<dbReference type="RefSeq" id="WP_121532540.1">
    <property type="nucleotide sequence ID" value="NZ_RCHE01000026.1"/>
</dbReference>
<reference evidence="2 3" key="1">
    <citation type="submission" date="2018-09" db="EMBL/GenBank/DDBJ databases">
        <title>The draft genome of Acinetobacter sp. strains.</title>
        <authorList>
            <person name="Qin J."/>
            <person name="Feng Y."/>
            <person name="Zong Z."/>
        </authorList>
    </citation>
    <scope>NUCLEOTIDE SEQUENCE [LARGE SCALE GENOMIC DNA]</scope>
    <source>
        <strain evidence="2 3">WCHAc060001</strain>
    </source>
</reference>
<feature type="signal peptide" evidence="1">
    <location>
        <begin position="1"/>
        <end position="17"/>
    </location>
</feature>
<evidence type="ECO:0000313" key="3">
    <source>
        <dbReference type="Proteomes" id="UP000273105"/>
    </source>
</evidence>
<evidence type="ECO:0008006" key="4">
    <source>
        <dbReference type="Google" id="ProtNLM"/>
    </source>
</evidence>
<dbReference type="Proteomes" id="UP000273105">
    <property type="component" value="Unassembled WGS sequence"/>
</dbReference>
<keyword evidence="3" id="KW-1185">Reference proteome</keyword>
<feature type="chain" id="PRO_5046485028" description="Lipoprotein" evidence="1">
    <location>
        <begin position="18"/>
        <end position="222"/>
    </location>
</feature>
<proteinExistence type="predicted"/>
<dbReference type="EMBL" id="RCHE01000026">
    <property type="protein sequence ID" value="RLL43195.1"/>
    <property type="molecule type" value="Genomic_DNA"/>
</dbReference>
<name>A0ABX9U4P9_9GAMM</name>
<keyword evidence="1" id="KW-0732">Signal</keyword>
<protein>
    <recommendedName>
        <fullName evidence="4">Lipoprotein</fullName>
    </recommendedName>
</protein>
<gene>
    <name evidence="2" type="ORF">D9K79_11265</name>
</gene>
<evidence type="ECO:0000256" key="1">
    <source>
        <dbReference type="SAM" id="SignalP"/>
    </source>
</evidence>
<organism evidence="2 3">
    <name type="scientific">Acinetobacter cumulans</name>
    <dbReference type="NCBI Taxonomy" id="2136182"/>
    <lineage>
        <taxon>Bacteria</taxon>
        <taxon>Pseudomonadati</taxon>
        <taxon>Pseudomonadota</taxon>
        <taxon>Gammaproteobacteria</taxon>
        <taxon>Moraxellales</taxon>
        <taxon>Moraxellaceae</taxon>
        <taxon>Acinetobacter</taxon>
    </lineage>
</organism>